<gene>
    <name evidence="1" type="ORF">T12_8933</name>
</gene>
<protein>
    <submittedName>
        <fullName evidence="1">Uncharacterized protein</fullName>
    </submittedName>
</protein>
<comment type="caution">
    <text evidence="1">The sequence shown here is derived from an EMBL/GenBank/DDBJ whole genome shotgun (WGS) entry which is preliminary data.</text>
</comment>
<dbReference type="OrthoDB" id="10355082at2759"/>
<dbReference type="EMBL" id="JYDQ01000101">
    <property type="protein sequence ID" value="KRY15138.1"/>
    <property type="molecule type" value="Genomic_DNA"/>
</dbReference>
<sequence>MQSESLSLGNVQQARYYFHSELRKHDTHAISSNYETTGRTRKILQSREHFHRTETEKSNKGTSKLVIRKQNDREPRLFQYFHQSYQIHFFRIHLIIRSGILKNHILMYGHFRINLMHISITFSRLQD</sequence>
<name>A0A0V0ZRS6_9BILA</name>
<proteinExistence type="predicted"/>
<reference evidence="1 2" key="1">
    <citation type="submission" date="2015-01" db="EMBL/GenBank/DDBJ databases">
        <title>Evolution of Trichinella species and genotypes.</title>
        <authorList>
            <person name="Korhonen P.K."/>
            <person name="Edoardo P."/>
            <person name="Giuseppe L.R."/>
            <person name="Gasser R.B."/>
        </authorList>
    </citation>
    <scope>NUCLEOTIDE SEQUENCE [LARGE SCALE GENOMIC DNA]</scope>
    <source>
        <strain evidence="1">ISS2496</strain>
    </source>
</reference>
<dbReference type="AlphaFoldDB" id="A0A0V0ZRS6"/>
<keyword evidence="2" id="KW-1185">Reference proteome</keyword>
<evidence type="ECO:0000313" key="1">
    <source>
        <dbReference type="EMBL" id="KRY15138.1"/>
    </source>
</evidence>
<evidence type="ECO:0000313" key="2">
    <source>
        <dbReference type="Proteomes" id="UP000054783"/>
    </source>
</evidence>
<dbReference type="Proteomes" id="UP000054783">
    <property type="component" value="Unassembled WGS sequence"/>
</dbReference>
<organism evidence="1 2">
    <name type="scientific">Trichinella patagoniensis</name>
    <dbReference type="NCBI Taxonomy" id="990121"/>
    <lineage>
        <taxon>Eukaryota</taxon>
        <taxon>Metazoa</taxon>
        <taxon>Ecdysozoa</taxon>
        <taxon>Nematoda</taxon>
        <taxon>Enoplea</taxon>
        <taxon>Dorylaimia</taxon>
        <taxon>Trichinellida</taxon>
        <taxon>Trichinellidae</taxon>
        <taxon>Trichinella</taxon>
    </lineage>
</organism>
<accession>A0A0V0ZRS6</accession>